<organism evidence="3">
    <name type="scientific">Araucaria cunninghamii</name>
    <name type="common">Hoop pine</name>
    <name type="synonym">Moreton Bay pine</name>
    <dbReference type="NCBI Taxonomy" id="56994"/>
    <lineage>
        <taxon>Eukaryota</taxon>
        <taxon>Viridiplantae</taxon>
        <taxon>Streptophyta</taxon>
        <taxon>Embryophyta</taxon>
        <taxon>Tracheophyta</taxon>
        <taxon>Spermatophyta</taxon>
        <taxon>Pinopsida</taxon>
        <taxon>Pinidae</taxon>
        <taxon>Conifers II</taxon>
        <taxon>Araucariales</taxon>
        <taxon>Araucariaceae</taxon>
        <taxon>Araucaria</taxon>
    </lineage>
</organism>
<dbReference type="InterPro" id="IPR016135">
    <property type="entry name" value="UBQ-conjugating_enzyme/RWD"/>
</dbReference>
<reference evidence="3" key="1">
    <citation type="submission" date="2015-03" db="EMBL/GenBank/DDBJ databases">
        <title>A transcriptome of Araucaria cunninghamii, an australian fine timber species.</title>
        <authorList>
            <person name="Jing Yi C.J.Y."/>
            <person name="Yin San L.Y.S."/>
            <person name="Abdul Karim S.S."/>
            <person name="Wan Azmi N.N."/>
            <person name="Hercus R.R."/>
            <person name="Croft L.L."/>
        </authorList>
    </citation>
    <scope>NUCLEOTIDE SEQUENCE</scope>
    <source>
        <strain evidence="3">MI0301</strain>
        <tissue evidence="3">Leaf</tissue>
    </source>
</reference>
<name>A0A0D6R961_ARACU</name>
<dbReference type="CDD" id="cd23823">
    <property type="entry name" value="RWD_GCN2"/>
    <property type="match status" value="1"/>
</dbReference>
<dbReference type="SUPFAM" id="SSF54495">
    <property type="entry name" value="UBC-like"/>
    <property type="match status" value="1"/>
</dbReference>
<sequence length="194" mass="21754">MAEEVEEEMMALESIFYDSFSKINDHSFRLRIDPDPEVNKDEGPPPLFLEISLPDGYPQAIPQFDLSNLNNTNYSEPAKKAILQGLHDQASSQTGENMCYNLAEWLKDKLPEFFALKNVPAFMAHVGSSEDVSNQPNTKNSASAKKDEKDKMTKAQKRRYFDRFGAGGDKPRGWDWVSIVSHLSQVPGHGESSG</sequence>
<dbReference type="PANTHER" id="PTHR21275">
    <property type="entry name" value="RWD DOMAIN-CONTAINING PROTEIN 4"/>
    <property type="match status" value="1"/>
</dbReference>
<dbReference type="SMART" id="SM00591">
    <property type="entry name" value="RWD"/>
    <property type="match status" value="1"/>
</dbReference>
<dbReference type="PROSITE" id="PS50908">
    <property type="entry name" value="RWD"/>
    <property type="match status" value="1"/>
</dbReference>
<dbReference type="Gene3D" id="3.10.110.10">
    <property type="entry name" value="Ubiquitin Conjugating Enzyme"/>
    <property type="match status" value="1"/>
</dbReference>
<feature type="domain" description="RWD" evidence="2">
    <location>
        <begin position="7"/>
        <end position="113"/>
    </location>
</feature>
<protein>
    <recommendedName>
        <fullName evidence="2">RWD domain-containing protein</fullName>
    </recommendedName>
</protein>
<evidence type="ECO:0000256" key="1">
    <source>
        <dbReference type="SAM" id="MobiDB-lite"/>
    </source>
</evidence>
<dbReference type="PANTHER" id="PTHR21275:SF1">
    <property type="entry name" value="RWD DOMAIN-CONTAINING PROTEIN 4"/>
    <property type="match status" value="1"/>
</dbReference>
<evidence type="ECO:0000259" key="2">
    <source>
        <dbReference type="PROSITE" id="PS50908"/>
    </source>
</evidence>
<dbReference type="AlphaFoldDB" id="A0A0D6R961"/>
<feature type="compositionally biased region" description="Basic and acidic residues" evidence="1">
    <location>
        <begin position="144"/>
        <end position="153"/>
    </location>
</feature>
<accession>A0A0D6R961</accession>
<dbReference type="InterPro" id="IPR006575">
    <property type="entry name" value="RWD_dom"/>
</dbReference>
<dbReference type="Pfam" id="PF05773">
    <property type="entry name" value="RWD"/>
    <property type="match status" value="1"/>
</dbReference>
<feature type="compositionally biased region" description="Polar residues" evidence="1">
    <location>
        <begin position="130"/>
        <end position="143"/>
    </location>
</feature>
<feature type="region of interest" description="Disordered" evidence="1">
    <location>
        <begin position="128"/>
        <end position="174"/>
    </location>
</feature>
<proteinExistence type="predicted"/>
<evidence type="ECO:0000313" key="3">
    <source>
        <dbReference type="EMBL" id="JAG99306.1"/>
    </source>
</evidence>
<dbReference type="EMBL" id="GCKF01002880">
    <property type="protein sequence ID" value="JAG99306.1"/>
    <property type="molecule type" value="Transcribed_RNA"/>
</dbReference>
<dbReference type="InterPro" id="IPR042770">
    <property type="entry name" value="RWDD4"/>
</dbReference>